<protein>
    <recommendedName>
        <fullName evidence="4">Odorant receptor</fullName>
    </recommendedName>
</protein>
<keyword evidence="3" id="KW-1185">Reference proteome</keyword>
<dbReference type="AlphaFoldDB" id="A0ABD1EBV1"/>
<organism evidence="2 3">
    <name type="scientific">Hypothenemus hampei</name>
    <name type="common">Coffee berry borer</name>
    <dbReference type="NCBI Taxonomy" id="57062"/>
    <lineage>
        <taxon>Eukaryota</taxon>
        <taxon>Metazoa</taxon>
        <taxon>Ecdysozoa</taxon>
        <taxon>Arthropoda</taxon>
        <taxon>Hexapoda</taxon>
        <taxon>Insecta</taxon>
        <taxon>Pterygota</taxon>
        <taxon>Neoptera</taxon>
        <taxon>Endopterygota</taxon>
        <taxon>Coleoptera</taxon>
        <taxon>Polyphaga</taxon>
        <taxon>Cucujiformia</taxon>
        <taxon>Curculionidae</taxon>
        <taxon>Scolytinae</taxon>
        <taxon>Hypothenemus</taxon>
    </lineage>
</organism>
<feature type="transmembrane region" description="Helical" evidence="1">
    <location>
        <begin position="92"/>
        <end position="119"/>
    </location>
</feature>
<feature type="transmembrane region" description="Helical" evidence="1">
    <location>
        <begin position="186"/>
        <end position="208"/>
    </location>
</feature>
<dbReference type="EMBL" id="JBDJPC010000009">
    <property type="protein sequence ID" value="KAL1492123.1"/>
    <property type="molecule type" value="Genomic_DNA"/>
</dbReference>
<accession>A0ABD1EBV1</accession>
<proteinExistence type="predicted"/>
<evidence type="ECO:0000313" key="3">
    <source>
        <dbReference type="Proteomes" id="UP001566132"/>
    </source>
</evidence>
<reference evidence="2 3" key="1">
    <citation type="submission" date="2024-05" db="EMBL/GenBank/DDBJ databases">
        <title>Genetic variation in Jamaican populations of the coffee berry borer (Hypothenemus hampei).</title>
        <authorList>
            <person name="Errbii M."/>
            <person name="Myrie A."/>
        </authorList>
    </citation>
    <scope>NUCLEOTIDE SEQUENCE [LARGE SCALE GENOMIC DNA]</scope>
    <source>
        <strain evidence="2">JA-Hopewell-2020-01-JO</strain>
        <tissue evidence="2">Whole body</tissue>
    </source>
</reference>
<evidence type="ECO:0000256" key="1">
    <source>
        <dbReference type="SAM" id="Phobius"/>
    </source>
</evidence>
<keyword evidence="1" id="KW-0812">Transmembrane</keyword>
<name>A0ABD1EBV1_HYPHA</name>
<sequence length="306" mass="35934">MSLLVVAVICQTFIMNIEKLMVVQQEFYLPLDFGGPRIKKTIIKAIQYEEIRCLITTLLIIVVIPCKINPNTLSERDHVAAILQKFCPKYEIIYLLIHTLFYLLSMPSVLAWHLVFMYFNWHVQFQVRTLIAHVENLCGYAGSLNYDECIADQLYQAYVRKQLKIVLKRHSEVIRYHRLTMQHLKVSITSLLLGLFGSFVCFMGFWIIRVYHTMDSISIVLAFLFAVDSLGYSAQEYQDQFLTVYDYALKVPWYQWDISNRKAYLLLIHKSSLMIPYPFFNTCVNRQFELELLKTIYSLGSIFINI</sequence>
<gene>
    <name evidence="2" type="ORF">ABEB36_012612</name>
</gene>
<evidence type="ECO:0008006" key="4">
    <source>
        <dbReference type="Google" id="ProtNLM"/>
    </source>
</evidence>
<dbReference type="Proteomes" id="UP001566132">
    <property type="component" value="Unassembled WGS sequence"/>
</dbReference>
<comment type="caution">
    <text evidence="2">The sequence shown here is derived from an EMBL/GenBank/DDBJ whole genome shotgun (WGS) entry which is preliminary data.</text>
</comment>
<evidence type="ECO:0000313" key="2">
    <source>
        <dbReference type="EMBL" id="KAL1492123.1"/>
    </source>
</evidence>
<keyword evidence="1" id="KW-0472">Membrane</keyword>
<keyword evidence="1" id="KW-1133">Transmembrane helix</keyword>